<comment type="subcellular location">
    <subcellularLocation>
        <location evidence="8 9">Cytoplasm</location>
    </subcellularLocation>
</comment>
<feature type="binding site" evidence="8">
    <location>
        <position position="177"/>
    </location>
    <ligand>
        <name>UDP-N-acetyl-alpha-D-muramoyl-L-alanyl-D-glutamate</name>
        <dbReference type="ChEBI" id="CHEBI:83900"/>
    </ligand>
</feature>
<dbReference type="InterPro" id="IPR013221">
    <property type="entry name" value="Mur_ligase_cen"/>
</dbReference>
<evidence type="ECO:0000259" key="11">
    <source>
        <dbReference type="Pfam" id="PF02875"/>
    </source>
</evidence>
<dbReference type="InterPro" id="IPR035911">
    <property type="entry name" value="MurE/MurF_N"/>
</dbReference>
<evidence type="ECO:0000256" key="5">
    <source>
        <dbReference type="ARBA" id="ARBA00022984"/>
    </source>
</evidence>
<feature type="binding site" evidence="8">
    <location>
        <begin position="108"/>
        <end position="114"/>
    </location>
    <ligand>
        <name>ATP</name>
        <dbReference type="ChEBI" id="CHEBI:30616"/>
    </ligand>
</feature>
<dbReference type="Pfam" id="PF02875">
    <property type="entry name" value="Mur_ligase_C"/>
    <property type="match status" value="1"/>
</dbReference>
<dbReference type="NCBIfam" id="TIGR01085">
    <property type="entry name" value="murE"/>
    <property type="match status" value="1"/>
</dbReference>
<keyword evidence="8" id="KW-0547">Nucleotide-binding</keyword>
<dbReference type="EMBL" id="DVHK01000076">
    <property type="protein sequence ID" value="HIR67082.1"/>
    <property type="molecule type" value="Genomic_DNA"/>
</dbReference>
<comment type="caution">
    <text evidence="8">Lacks conserved residue(s) required for the propagation of feature annotation.</text>
</comment>
<keyword evidence="5 8" id="KW-0573">Peptidoglycan synthesis</keyword>
<comment type="PTM">
    <text evidence="8">Carboxylation is probably crucial for Mg(2+) binding and, consequently, for the gamma-phosphate positioning of ATP.</text>
</comment>
<keyword evidence="4 8" id="KW-0133">Cell shape</keyword>
<dbReference type="GO" id="GO:0000287">
    <property type="term" value="F:magnesium ion binding"/>
    <property type="evidence" value="ECO:0007669"/>
    <property type="project" value="UniProtKB-UniRule"/>
</dbReference>
<dbReference type="GO" id="GO:0008360">
    <property type="term" value="P:regulation of cell shape"/>
    <property type="evidence" value="ECO:0007669"/>
    <property type="project" value="UniProtKB-KW"/>
</dbReference>
<comment type="caution">
    <text evidence="13">The sequence shown here is derived from an EMBL/GenBank/DDBJ whole genome shotgun (WGS) entry which is preliminary data.</text>
</comment>
<dbReference type="InterPro" id="IPR036615">
    <property type="entry name" value="Mur_ligase_C_dom_sf"/>
</dbReference>
<feature type="modified residue" description="N6-carboxylysine" evidence="8">
    <location>
        <position position="217"/>
    </location>
</feature>
<dbReference type="Proteomes" id="UP000823913">
    <property type="component" value="Unassembled WGS sequence"/>
</dbReference>
<evidence type="ECO:0000313" key="13">
    <source>
        <dbReference type="EMBL" id="HIR67082.1"/>
    </source>
</evidence>
<accession>A0A9D1E6K7</accession>
<dbReference type="PANTHER" id="PTHR23135:SF4">
    <property type="entry name" value="UDP-N-ACETYLMURAMOYL-L-ALANYL-D-GLUTAMATE--2,6-DIAMINOPIMELATE LIGASE MURE HOMOLOG, CHLOROPLASTIC"/>
    <property type="match status" value="1"/>
</dbReference>
<gene>
    <name evidence="8" type="primary">murE</name>
    <name evidence="13" type="ORF">IAB94_03410</name>
</gene>
<dbReference type="EC" id="6.3.2.13" evidence="8"/>
<evidence type="ECO:0000256" key="1">
    <source>
        <dbReference type="ARBA" id="ARBA00004752"/>
    </source>
</evidence>
<keyword evidence="8" id="KW-0963">Cytoplasm</keyword>
<dbReference type="Gene3D" id="3.40.1190.10">
    <property type="entry name" value="Mur-like, catalytic domain"/>
    <property type="match status" value="1"/>
</dbReference>
<dbReference type="GO" id="GO:0071555">
    <property type="term" value="P:cell wall organization"/>
    <property type="evidence" value="ECO:0007669"/>
    <property type="project" value="UniProtKB-KW"/>
</dbReference>
<feature type="binding site" evidence="8">
    <location>
        <position position="375"/>
    </location>
    <ligand>
        <name>meso-2,6-diaminopimelate</name>
        <dbReference type="ChEBI" id="CHEBI:57791"/>
    </ligand>
</feature>
<dbReference type="Pfam" id="PF01225">
    <property type="entry name" value="Mur_ligase"/>
    <property type="match status" value="1"/>
</dbReference>
<name>A0A9D1E6K7_9FIRM</name>
<evidence type="ECO:0000256" key="3">
    <source>
        <dbReference type="ARBA" id="ARBA00022618"/>
    </source>
</evidence>
<dbReference type="Pfam" id="PF08245">
    <property type="entry name" value="Mur_ligase_M"/>
    <property type="match status" value="1"/>
</dbReference>
<dbReference type="NCBIfam" id="NF001126">
    <property type="entry name" value="PRK00139.1-4"/>
    <property type="match status" value="1"/>
</dbReference>
<dbReference type="InterPro" id="IPR036565">
    <property type="entry name" value="Mur-like_cat_sf"/>
</dbReference>
<dbReference type="GO" id="GO:0005737">
    <property type="term" value="C:cytoplasm"/>
    <property type="evidence" value="ECO:0007669"/>
    <property type="project" value="UniProtKB-SubCell"/>
</dbReference>
<evidence type="ECO:0000256" key="6">
    <source>
        <dbReference type="ARBA" id="ARBA00023306"/>
    </source>
</evidence>
<keyword evidence="3 8" id="KW-0132">Cell division</keyword>
<evidence type="ECO:0000256" key="8">
    <source>
        <dbReference type="HAMAP-Rule" id="MF_00208"/>
    </source>
</evidence>
<evidence type="ECO:0000259" key="10">
    <source>
        <dbReference type="Pfam" id="PF01225"/>
    </source>
</evidence>
<dbReference type="GO" id="GO:0051301">
    <property type="term" value="P:cell division"/>
    <property type="evidence" value="ECO:0007669"/>
    <property type="project" value="UniProtKB-KW"/>
</dbReference>
<keyword evidence="6 8" id="KW-0131">Cell cycle</keyword>
<feature type="domain" description="Mur ligase C-terminal" evidence="11">
    <location>
        <begin position="326"/>
        <end position="453"/>
    </location>
</feature>
<proteinExistence type="inferred from homology"/>
<evidence type="ECO:0000256" key="2">
    <source>
        <dbReference type="ARBA" id="ARBA00005898"/>
    </source>
</evidence>
<sequence>MKLCQLLDSISYKNIIGDVRVDVAGICTDSRKLRQGELFVCYEGGNFDSHDFAAEACAKGACAIICSRPLGLPLPQVIVGDGRAVVAPLARAFYGYADKKLTLVGVTGTNGKTTVTYMLKAIFEACGKNIAVIGTLGISYGNKFISPELTTPDPVFLHSVFADMAESGVEYVFMEVSAHALYFGKVDGLQFRAAIFTNLTQDHLDFFGDMPSYAAAKAKLFESSRCSLAIVNSDDDFGAKLIKESKNVLSYGLDNPADTFAIDLSENLAGSDFVINISDELYDVHLNMPAIHNVYNALAAATCARALGVPLGAIAEGLGKLKGVAGRLERVAEHNGGTIFVDFAHTPDGLEKSLSGLRKLCDGKLYCLFGCGGNRDASKRPLMGEAAARNADFLIVTSDNPRFEDAYDIITQIEPGIQKVGTPYVTISDREMATEYAINLLGEGDILLVAGKGGETYQEIMGIKHSYNDNTIIKKILGNLA</sequence>
<evidence type="ECO:0000259" key="12">
    <source>
        <dbReference type="Pfam" id="PF08245"/>
    </source>
</evidence>
<evidence type="ECO:0000256" key="9">
    <source>
        <dbReference type="RuleBase" id="RU004135"/>
    </source>
</evidence>
<dbReference type="SUPFAM" id="SSF53244">
    <property type="entry name" value="MurD-like peptide ligases, peptide-binding domain"/>
    <property type="match status" value="1"/>
</dbReference>
<reference evidence="13" key="2">
    <citation type="journal article" date="2021" name="PeerJ">
        <title>Extensive microbial diversity within the chicken gut microbiome revealed by metagenomics and culture.</title>
        <authorList>
            <person name="Gilroy R."/>
            <person name="Ravi A."/>
            <person name="Getino M."/>
            <person name="Pursley I."/>
            <person name="Horton D.L."/>
            <person name="Alikhan N.F."/>
            <person name="Baker D."/>
            <person name="Gharbi K."/>
            <person name="Hall N."/>
            <person name="Watson M."/>
            <person name="Adriaenssens E.M."/>
            <person name="Foster-Nyarko E."/>
            <person name="Jarju S."/>
            <person name="Secka A."/>
            <person name="Antonio M."/>
            <person name="Oren A."/>
            <person name="Chaudhuri R.R."/>
            <person name="La Ragione R."/>
            <person name="Hildebrand F."/>
            <person name="Pallen M.J."/>
        </authorList>
    </citation>
    <scope>NUCLEOTIDE SEQUENCE</scope>
    <source>
        <strain evidence="13">ChiW16-3235</strain>
    </source>
</reference>
<organism evidence="13 14">
    <name type="scientific">Candidatus Coproplasma avicola</name>
    <dbReference type="NCBI Taxonomy" id="2840744"/>
    <lineage>
        <taxon>Bacteria</taxon>
        <taxon>Bacillati</taxon>
        <taxon>Bacillota</taxon>
        <taxon>Clostridia</taxon>
        <taxon>Eubacteriales</taxon>
        <taxon>Candidatus Coproplasma</taxon>
    </lineage>
</organism>
<dbReference type="SUPFAM" id="SSF63418">
    <property type="entry name" value="MurE/MurF N-terminal domain"/>
    <property type="match status" value="1"/>
</dbReference>
<reference evidence="13" key="1">
    <citation type="submission" date="2020-10" db="EMBL/GenBank/DDBJ databases">
        <authorList>
            <person name="Gilroy R."/>
        </authorList>
    </citation>
    <scope>NUCLEOTIDE SEQUENCE</scope>
    <source>
        <strain evidence="13">ChiW16-3235</strain>
    </source>
</reference>
<feature type="binding site" evidence="8">
    <location>
        <begin position="150"/>
        <end position="151"/>
    </location>
    <ligand>
        <name>UDP-N-acetyl-alpha-D-muramoyl-L-alanyl-D-glutamate</name>
        <dbReference type="ChEBI" id="CHEBI:83900"/>
    </ligand>
</feature>
<feature type="domain" description="Mur ligase N-terminal catalytic" evidence="10">
    <location>
        <begin position="23"/>
        <end position="70"/>
    </location>
</feature>
<dbReference type="InterPro" id="IPR004101">
    <property type="entry name" value="Mur_ligase_C"/>
</dbReference>
<dbReference type="InterPro" id="IPR000713">
    <property type="entry name" value="Mur_ligase_N"/>
</dbReference>
<evidence type="ECO:0000256" key="7">
    <source>
        <dbReference type="ARBA" id="ARBA00023316"/>
    </source>
</evidence>
<evidence type="ECO:0000313" key="14">
    <source>
        <dbReference type="Proteomes" id="UP000823913"/>
    </source>
</evidence>
<dbReference type="SUPFAM" id="SSF53623">
    <property type="entry name" value="MurD-like peptide ligases, catalytic domain"/>
    <property type="match status" value="1"/>
</dbReference>
<feature type="domain" description="Mur ligase central" evidence="12">
    <location>
        <begin position="106"/>
        <end position="304"/>
    </location>
</feature>
<feature type="short sequence motif" description="Meso-diaminopimelate recognition motif" evidence="8">
    <location>
        <begin position="399"/>
        <end position="402"/>
    </location>
</feature>
<dbReference type="Gene3D" id="3.90.190.20">
    <property type="entry name" value="Mur ligase, C-terminal domain"/>
    <property type="match status" value="1"/>
</dbReference>
<feature type="binding site" evidence="8">
    <location>
        <position position="451"/>
    </location>
    <ligand>
        <name>meso-2,6-diaminopimelate</name>
        <dbReference type="ChEBI" id="CHEBI:57791"/>
    </ligand>
</feature>
<feature type="binding site" evidence="8">
    <location>
        <begin position="399"/>
        <end position="402"/>
    </location>
    <ligand>
        <name>meso-2,6-diaminopimelate</name>
        <dbReference type="ChEBI" id="CHEBI:57791"/>
    </ligand>
</feature>
<keyword evidence="8" id="KW-0067">ATP-binding</keyword>
<keyword evidence="8 13" id="KW-0436">Ligase</keyword>
<comment type="pathway">
    <text evidence="1 8 9">Cell wall biogenesis; peptidoglycan biosynthesis.</text>
</comment>
<keyword evidence="8" id="KW-0460">Magnesium</keyword>
<feature type="binding site" evidence="8">
    <location>
        <position position="30"/>
    </location>
    <ligand>
        <name>UDP-N-acetyl-alpha-D-muramoyl-L-alanyl-D-glutamate</name>
        <dbReference type="ChEBI" id="CHEBI:83900"/>
    </ligand>
</feature>
<comment type="similarity">
    <text evidence="2 8">Belongs to the MurCDEF family. MurE subfamily.</text>
</comment>
<comment type="catalytic activity">
    <reaction evidence="8">
        <text>UDP-N-acetyl-alpha-D-muramoyl-L-alanyl-D-glutamate + meso-2,6-diaminopimelate + ATP = UDP-N-acetyl-alpha-D-muramoyl-L-alanyl-gamma-D-glutamyl-meso-2,6-diaminopimelate + ADP + phosphate + H(+)</text>
        <dbReference type="Rhea" id="RHEA:23676"/>
        <dbReference type="ChEBI" id="CHEBI:15378"/>
        <dbReference type="ChEBI" id="CHEBI:30616"/>
        <dbReference type="ChEBI" id="CHEBI:43474"/>
        <dbReference type="ChEBI" id="CHEBI:57791"/>
        <dbReference type="ChEBI" id="CHEBI:83900"/>
        <dbReference type="ChEBI" id="CHEBI:83905"/>
        <dbReference type="ChEBI" id="CHEBI:456216"/>
        <dbReference type="EC" id="6.3.2.13"/>
    </reaction>
</comment>
<comment type="cofactor">
    <cofactor evidence="8">
        <name>Mg(2+)</name>
        <dbReference type="ChEBI" id="CHEBI:18420"/>
    </cofactor>
</comment>
<dbReference type="AlphaFoldDB" id="A0A9D1E6K7"/>
<dbReference type="GO" id="GO:0005524">
    <property type="term" value="F:ATP binding"/>
    <property type="evidence" value="ECO:0007669"/>
    <property type="project" value="UniProtKB-UniRule"/>
</dbReference>
<dbReference type="HAMAP" id="MF_00208">
    <property type="entry name" value="MurE"/>
    <property type="match status" value="1"/>
</dbReference>
<feature type="binding site" evidence="8">
    <location>
        <position position="455"/>
    </location>
    <ligand>
        <name>meso-2,6-diaminopimelate</name>
        <dbReference type="ChEBI" id="CHEBI:57791"/>
    </ligand>
</feature>
<keyword evidence="7 8" id="KW-0961">Cell wall biogenesis/degradation</keyword>
<dbReference type="PANTHER" id="PTHR23135">
    <property type="entry name" value="MUR LIGASE FAMILY MEMBER"/>
    <property type="match status" value="1"/>
</dbReference>
<protein>
    <recommendedName>
        <fullName evidence="8">UDP-N-acetylmuramoyl-L-alanyl-D-glutamate--2,6-diaminopimelate ligase</fullName>
        <ecNumber evidence="8">6.3.2.13</ecNumber>
    </recommendedName>
    <alternativeName>
        <fullName evidence="8">Meso-A2pm-adding enzyme</fullName>
    </alternativeName>
    <alternativeName>
        <fullName evidence="8">Meso-diaminopimelate-adding enzyme</fullName>
    </alternativeName>
    <alternativeName>
        <fullName evidence="8">UDP-MurNAc-L-Ala-D-Glu:meso-diaminopimelate ligase</fullName>
    </alternativeName>
    <alternativeName>
        <fullName evidence="8">UDP-MurNAc-tripeptide synthetase</fullName>
    </alternativeName>
    <alternativeName>
        <fullName evidence="8">UDP-N-acetylmuramyl-tripeptide synthetase</fullName>
    </alternativeName>
</protein>
<dbReference type="GO" id="GO:0008765">
    <property type="term" value="F:UDP-N-acetylmuramoylalanyl-D-glutamate-2,6-diaminopimelate ligase activity"/>
    <property type="evidence" value="ECO:0007669"/>
    <property type="project" value="UniProtKB-UniRule"/>
</dbReference>
<comment type="function">
    <text evidence="8">Catalyzes the addition of meso-diaminopimelic acid to the nucleotide precursor UDP-N-acetylmuramoyl-L-alanyl-D-glutamate (UMAG) in the biosynthesis of bacterial cell-wall peptidoglycan.</text>
</comment>
<dbReference type="GO" id="GO:0009252">
    <property type="term" value="P:peptidoglycan biosynthetic process"/>
    <property type="evidence" value="ECO:0007669"/>
    <property type="project" value="UniProtKB-UniRule"/>
</dbReference>
<dbReference type="Gene3D" id="3.40.1390.10">
    <property type="entry name" value="MurE/MurF, N-terminal domain"/>
    <property type="match status" value="1"/>
</dbReference>
<dbReference type="InterPro" id="IPR005761">
    <property type="entry name" value="UDP-N-AcMur-Glu-dNH2Pim_ligase"/>
</dbReference>
<evidence type="ECO:0000256" key="4">
    <source>
        <dbReference type="ARBA" id="ARBA00022960"/>
    </source>
</evidence>